<dbReference type="Proteomes" id="UP001190700">
    <property type="component" value="Unassembled WGS sequence"/>
</dbReference>
<keyword evidence="3" id="KW-1185">Reference proteome</keyword>
<accession>A0AAE0FV13</accession>
<comment type="caution">
    <text evidence="2">The sequence shown here is derived from an EMBL/GenBank/DDBJ whole genome shotgun (WGS) entry which is preliminary data.</text>
</comment>
<evidence type="ECO:0000313" key="3">
    <source>
        <dbReference type="Proteomes" id="UP001190700"/>
    </source>
</evidence>
<dbReference type="AlphaFoldDB" id="A0AAE0FV13"/>
<reference evidence="2 3" key="1">
    <citation type="journal article" date="2015" name="Genome Biol. Evol.">
        <title>Comparative Genomics of a Bacterivorous Green Alga Reveals Evolutionary Causalities and Consequences of Phago-Mixotrophic Mode of Nutrition.</title>
        <authorList>
            <person name="Burns J.A."/>
            <person name="Paasch A."/>
            <person name="Narechania A."/>
            <person name="Kim E."/>
        </authorList>
    </citation>
    <scope>NUCLEOTIDE SEQUENCE [LARGE SCALE GENOMIC DNA]</scope>
    <source>
        <strain evidence="2 3">PLY_AMNH</strain>
    </source>
</reference>
<protein>
    <submittedName>
        <fullName evidence="2">Uncharacterized protein</fullName>
    </submittedName>
</protein>
<organism evidence="2 3">
    <name type="scientific">Cymbomonas tetramitiformis</name>
    <dbReference type="NCBI Taxonomy" id="36881"/>
    <lineage>
        <taxon>Eukaryota</taxon>
        <taxon>Viridiplantae</taxon>
        <taxon>Chlorophyta</taxon>
        <taxon>Pyramimonadophyceae</taxon>
        <taxon>Pyramimonadales</taxon>
        <taxon>Pyramimonadaceae</taxon>
        <taxon>Cymbomonas</taxon>
    </lineage>
</organism>
<feature type="region of interest" description="Disordered" evidence="1">
    <location>
        <begin position="76"/>
        <end position="95"/>
    </location>
</feature>
<name>A0AAE0FV13_9CHLO</name>
<dbReference type="EMBL" id="LGRX02013405">
    <property type="protein sequence ID" value="KAK3266145.1"/>
    <property type="molecule type" value="Genomic_DNA"/>
</dbReference>
<proteinExistence type="predicted"/>
<sequence length="129" mass="13380">MPTWRYSFYTILKHKVVPPHGGAARPRHDAVANAATAVNGEPVVQQHTVMTRPPTKELPGGVELVPVSPPAFHRPHSAGGDGAAAAAPGGACGASEHGGVVWPPSTFLSSLDVHWSGGDWCTAVLCPHL</sequence>
<gene>
    <name evidence="2" type="ORF">CYMTET_25209</name>
</gene>
<evidence type="ECO:0000256" key="1">
    <source>
        <dbReference type="SAM" id="MobiDB-lite"/>
    </source>
</evidence>
<evidence type="ECO:0000313" key="2">
    <source>
        <dbReference type="EMBL" id="KAK3266145.1"/>
    </source>
</evidence>